<dbReference type="SUPFAM" id="SSF51695">
    <property type="entry name" value="PLC-like phosphodiesterases"/>
    <property type="match status" value="1"/>
</dbReference>
<reference evidence="2 3" key="1">
    <citation type="submission" date="2020-12" db="EMBL/GenBank/DDBJ databases">
        <title>YIM B01967 draft genome.</title>
        <authorList>
            <person name="Yan X."/>
        </authorList>
    </citation>
    <scope>NUCLEOTIDE SEQUENCE [LARGE SCALE GENOMIC DNA]</scope>
    <source>
        <strain evidence="2 3">YIM B01967</strain>
    </source>
</reference>
<dbReference type="RefSeq" id="WP_200749178.1">
    <property type="nucleotide sequence ID" value="NZ_JAEOAH010000015.1"/>
</dbReference>
<comment type="caution">
    <text evidence="2">The sequence shown here is derived from an EMBL/GenBank/DDBJ whole genome shotgun (WGS) entry which is preliminary data.</text>
</comment>
<evidence type="ECO:0000259" key="1">
    <source>
        <dbReference type="PROSITE" id="PS51704"/>
    </source>
</evidence>
<dbReference type="EMBL" id="JAEOAH010000015">
    <property type="protein sequence ID" value="MBK3495493.1"/>
    <property type="molecule type" value="Genomic_DNA"/>
</dbReference>
<feature type="domain" description="GP-PDE" evidence="1">
    <location>
        <begin position="1"/>
        <end position="237"/>
    </location>
</feature>
<dbReference type="InterPro" id="IPR017946">
    <property type="entry name" value="PLC-like_Pdiesterase_TIM-brl"/>
</dbReference>
<dbReference type="PROSITE" id="PS51704">
    <property type="entry name" value="GP_PDE"/>
    <property type="match status" value="1"/>
</dbReference>
<proteinExistence type="predicted"/>
<dbReference type="InterPro" id="IPR030395">
    <property type="entry name" value="GP_PDE_dom"/>
</dbReference>
<dbReference type="PANTHER" id="PTHR46211:SF1">
    <property type="entry name" value="GLYCEROPHOSPHODIESTER PHOSPHODIESTERASE, CYTOPLASMIC"/>
    <property type="match status" value="1"/>
</dbReference>
<sequence length="239" mass="27332">MKIYAHRGASGDFPENTLISFREAARLPIYGVELDVQRTKDGVLVINHDERINRTSDGEGYIRDMTFEEIRSYDFGSWKGTQFAGEKMPTLQEVLEVFKTTHHMINIELKTDVFLYEGIEDEVVAMLEAYDMLDRVIFSSFDHEMVERVLKKAPHNEVGALFMKILVNLHEYGVMIGTQALHVSLVAAKREAVKTAIARGNIVRVYTVNSVEDYDLMEEIGADAVFTDYPEKMYLHGNR</sequence>
<gene>
    <name evidence="2" type="ORF">JFL43_11650</name>
</gene>
<keyword evidence="3" id="KW-1185">Reference proteome</keyword>
<accession>A0ABS1H7V6</accession>
<organism evidence="2 3">
    <name type="scientific">Viridibacillus soli</name>
    <dbReference type="NCBI Taxonomy" id="2798301"/>
    <lineage>
        <taxon>Bacteria</taxon>
        <taxon>Bacillati</taxon>
        <taxon>Bacillota</taxon>
        <taxon>Bacilli</taxon>
        <taxon>Bacillales</taxon>
        <taxon>Caryophanaceae</taxon>
        <taxon>Viridibacillus</taxon>
    </lineage>
</organism>
<dbReference type="PANTHER" id="PTHR46211">
    <property type="entry name" value="GLYCEROPHOSPHORYL DIESTER PHOSPHODIESTERASE"/>
    <property type="match status" value="1"/>
</dbReference>
<dbReference type="Proteomes" id="UP000618943">
    <property type="component" value="Unassembled WGS sequence"/>
</dbReference>
<evidence type="ECO:0000313" key="2">
    <source>
        <dbReference type="EMBL" id="MBK3495493.1"/>
    </source>
</evidence>
<evidence type="ECO:0000313" key="3">
    <source>
        <dbReference type="Proteomes" id="UP000618943"/>
    </source>
</evidence>
<dbReference type="Pfam" id="PF03009">
    <property type="entry name" value="GDPD"/>
    <property type="match status" value="1"/>
</dbReference>
<protein>
    <submittedName>
        <fullName evidence="2">Glycerophosphodiester phosphodiesterase</fullName>
    </submittedName>
</protein>
<dbReference type="Gene3D" id="3.20.20.190">
    <property type="entry name" value="Phosphatidylinositol (PI) phosphodiesterase"/>
    <property type="match status" value="1"/>
</dbReference>
<dbReference type="CDD" id="cd08563">
    <property type="entry name" value="GDPD_TtGDE_like"/>
    <property type="match status" value="1"/>
</dbReference>
<name>A0ABS1H7V6_9BACL</name>